<dbReference type="RefSeq" id="WP_012106175.1">
    <property type="nucleotide sequence ID" value="NC_009712.1"/>
</dbReference>
<evidence type="ECO:0000256" key="1">
    <source>
        <dbReference type="SAM" id="MobiDB-lite"/>
    </source>
</evidence>
<dbReference type="OrthoDB" id="378777at2157"/>
<evidence type="ECO:0000313" key="4">
    <source>
        <dbReference type="Proteomes" id="UP000002408"/>
    </source>
</evidence>
<gene>
    <name evidence="3" type="ordered locus">Mboo_0636</name>
</gene>
<sequence length="255" mass="27992">MSWKHLSLSVTGKSHSDRNEPGQDYCRAGAVTFADRDFFIGLAADGAGSTTRGGTGAEIACEILYLQILAAIRKGDPLSRVTDDDIRTWISASREAILARAQEEGQRLKDYACTLIGVVISGEHVLFFQIGDGCIVTGDDAGYHTVFWPEQGEYANMTFFVSDDDFLDHIRIDRRENLPGEIAIFTDGLQNLVLSFSTRTVHEGFFRPLFAALRKNSEKGGCVDLTTHLVKLLSSDDVNARSDDDKTLVLAVNVP</sequence>
<dbReference type="GeneID" id="5411458"/>
<dbReference type="Gene3D" id="3.60.40.10">
    <property type="entry name" value="PPM-type phosphatase domain"/>
    <property type="match status" value="1"/>
</dbReference>
<dbReference type="eggNOG" id="arCOG09477">
    <property type="taxonomic scope" value="Archaea"/>
</dbReference>
<evidence type="ECO:0000313" key="3">
    <source>
        <dbReference type="EMBL" id="ABS55154.1"/>
    </source>
</evidence>
<dbReference type="SUPFAM" id="SSF81606">
    <property type="entry name" value="PP2C-like"/>
    <property type="match status" value="1"/>
</dbReference>
<dbReference type="Pfam" id="PF13672">
    <property type="entry name" value="PP2C_2"/>
    <property type="match status" value="1"/>
</dbReference>
<dbReference type="AlphaFoldDB" id="A7I5Z3"/>
<proteinExistence type="predicted"/>
<feature type="region of interest" description="Disordered" evidence="1">
    <location>
        <begin position="1"/>
        <end position="21"/>
    </location>
</feature>
<name>A7I5Z3_METB6</name>
<organism evidence="3 4">
    <name type="scientific">Methanoregula boonei (strain DSM 21154 / JCM 14090 / 6A8)</name>
    <dbReference type="NCBI Taxonomy" id="456442"/>
    <lineage>
        <taxon>Archaea</taxon>
        <taxon>Methanobacteriati</taxon>
        <taxon>Methanobacteriota</taxon>
        <taxon>Stenosarchaea group</taxon>
        <taxon>Methanomicrobia</taxon>
        <taxon>Methanomicrobiales</taxon>
        <taxon>Methanoregulaceae</taxon>
        <taxon>Methanoregula</taxon>
    </lineage>
</organism>
<accession>A7I5Z3</accession>
<protein>
    <recommendedName>
        <fullName evidence="2">PPM-type phosphatase domain-containing protein</fullName>
    </recommendedName>
</protein>
<dbReference type="EMBL" id="CP000780">
    <property type="protein sequence ID" value="ABS55154.1"/>
    <property type="molecule type" value="Genomic_DNA"/>
</dbReference>
<dbReference type="STRING" id="456442.Mboo_0636"/>
<dbReference type="InterPro" id="IPR036457">
    <property type="entry name" value="PPM-type-like_dom_sf"/>
</dbReference>
<keyword evidence="4" id="KW-1185">Reference proteome</keyword>
<dbReference type="Proteomes" id="UP000002408">
    <property type="component" value="Chromosome"/>
</dbReference>
<dbReference type="KEGG" id="mbn:Mboo_0636"/>
<dbReference type="InterPro" id="IPR001932">
    <property type="entry name" value="PPM-type_phosphatase-like_dom"/>
</dbReference>
<dbReference type="HOGENOM" id="CLU_066842_1_1_2"/>
<feature type="domain" description="PPM-type phosphatase" evidence="2">
    <location>
        <begin position="11"/>
        <end position="233"/>
    </location>
</feature>
<reference evidence="4" key="1">
    <citation type="journal article" date="2015" name="Microbiology">
        <title>Genome of Methanoregula boonei 6A8 reveals adaptations to oligotrophic peatland environments.</title>
        <authorList>
            <person name="Braeuer S."/>
            <person name="Cadillo-Quiroz H."/>
            <person name="Kyrpides N."/>
            <person name="Woyke T."/>
            <person name="Goodwin L."/>
            <person name="Detter C."/>
            <person name="Podell S."/>
            <person name="Yavitt J.B."/>
            <person name="Zinder S.H."/>
        </authorList>
    </citation>
    <scope>NUCLEOTIDE SEQUENCE [LARGE SCALE GENOMIC DNA]</scope>
    <source>
        <strain evidence="4">DSM 21154 / JCM 14090 / 6A8</strain>
    </source>
</reference>
<evidence type="ECO:0000259" key="2">
    <source>
        <dbReference type="Pfam" id="PF13672"/>
    </source>
</evidence>